<evidence type="ECO:0000256" key="1">
    <source>
        <dbReference type="SAM" id="Phobius"/>
    </source>
</evidence>
<feature type="transmembrane region" description="Helical" evidence="1">
    <location>
        <begin position="254"/>
        <end position="276"/>
    </location>
</feature>
<dbReference type="EMBL" id="BAABKE010000010">
    <property type="protein sequence ID" value="GAA5104090.1"/>
    <property type="molecule type" value="Genomic_DNA"/>
</dbReference>
<sequence>MSRLQSLSSLVLPCMVMIGYIVGDTVFTIWMSIQLDQPIAIQRLFWHLSSFYWLLKIVCPLLASFAWIFKHYKIAITIKNSLYIVLITCLLVLMLNSLNIGLTKYLYEILSTEPFMIFSLKISPVLNILLIPIGLPLLFWVLLSIKLPLTHQKETQTFSHSIILFLLLCAVGTILYGVLILCVHSYFTLDHIKFMLCIMVGCFIYDRLQYASFYNVERMTIGRFLIIAITLGLFSMVSIVFAKYIVKNYGAKEMASLLIFIVIAGLAIILSTQVLMRKLCYEMTPIK</sequence>
<accession>A0ABP9N021</accession>
<feature type="transmembrane region" description="Helical" evidence="1">
    <location>
        <begin position="163"/>
        <end position="186"/>
    </location>
</feature>
<evidence type="ECO:0008006" key="4">
    <source>
        <dbReference type="Google" id="ProtNLM"/>
    </source>
</evidence>
<proteinExistence type="predicted"/>
<evidence type="ECO:0000313" key="3">
    <source>
        <dbReference type="Proteomes" id="UP001500631"/>
    </source>
</evidence>
<keyword evidence="1" id="KW-1133">Transmembrane helix</keyword>
<keyword evidence="1" id="KW-0812">Transmembrane</keyword>
<dbReference type="Proteomes" id="UP001500631">
    <property type="component" value="Unassembled WGS sequence"/>
</dbReference>
<reference evidence="3" key="1">
    <citation type="journal article" date="2019" name="Int. J. Syst. Evol. Microbiol.">
        <title>The Global Catalogue of Microorganisms (GCM) 10K type strain sequencing project: providing services to taxonomists for standard genome sequencing and annotation.</title>
        <authorList>
            <consortium name="The Broad Institute Genomics Platform"/>
            <consortium name="The Broad Institute Genome Sequencing Center for Infectious Disease"/>
            <person name="Wu L."/>
            <person name="Ma J."/>
        </authorList>
    </citation>
    <scope>NUCLEOTIDE SEQUENCE [LARGE SCALE GENOMIC DNA]</scope>
    <source>
        <strain evidence="3">JCM 18424</strain>
    </source>
</reference>
<evidence type="ECO:0000313" key="2">
    <source>
        <dbReference type="EMBL" id="GAA5104090.1"/>
    </source>
</evidence>
<feature type="transmembrane region" description="Helical" evidence="1">
    <location>
        <begin position="220"/>
        <end position="242"/>
    </location>
</feature>
<keyword evidence="1" id="KW-0472">Membrane</keyword>
<feature type="transmembrane region" description="Helical" evidence="1">
    <location>
        <begin position="7"/>
        <end position="31"/>
    </location>
</feature>
<feature type="transmembrane region" description="Helical" evidence="1">
    <location>
        <begin position="51"/>
        <end position="69"/>
    </location>
</feature>
<protein>
    <recommendedName>
        <fullName evidence="4">DUF5658 domain-containing protein</fullName>
    </recommendedName>
</protein>
<comment type="caution">
    <text evidence="2">The sequence shown here is derived from an EMBL/GenBank/DDBJ whole genome shotgun (WGS) entry which is preliminary data.</text>
</comment>
<name>A0ABP9N021_9GAMM</name>
<feature type="transmembrane region" description="Helical" evidence="1">
    <location>
        <begin position="122"/>
        <end position="143"/>
    </location>
</feature>
<feature type="transmembrane region" description="Helical" evidence="1">
    <location>
        <begin position="81"/>
        <end position="102"/>
    </location>
</feature>
<organism evidence="2 3">
    <name type="scientific">Wohlfahrtiimonas larvae</name>
    <dbReference type="NCBI Taxonomy" id="1157986"/>
    <lineage>
        <taxon>Bacteria</taxon>
        <taxon>Pseudomonadati</taxon>
        <taxon>Pseudomonadota</taxon>
        <taxon>Gammaproteobacteria</taxon>
        <taxon>Cardiobacteriales</taxon>
        <taxon>Ignatzschineriaceae</taxon>
        <taxon>Wohlfahrtiimonas</taxon>
    </lineage>
</organism>
<gene>
    <name evidence="2" type="ORF">GCM10023338_23330</name>
</gene>
<keyword evidence="3" id="KW-1185">Reference proteome</keyword>
<dbReference type="RefSeq" id="WP_345668181.1">
    <property type="nucleotide sequence ID" value="NZ_BAABKE010000010.1"/>
</dbReference>